<sequence length="62" mass="6969">MLTLLPPVYLSYLCLYQITLNNTELQAMLLGLFKNVTGCMSDPPKVVHFQSTRQCSNIFGDS</sequence>
<evidence type="ECO:0000313" key="1">
    <source>
        <dbReference type="EMBL" id="JAP13427.1"/>
    </source>
</evidence>
<organism evidence="1">
    <name type="scientific">Solanum chacoense</name>
    <name type="common">Chaco potato</name>
    <dbReference type="NCBI Taxonomy" id="4108"/>
    <lineage>
        <taxon>Eukaryota</taxon>
        <taxon>Viridiplantae</taxon>
        <taxon>Streptophyta</taxon>
        <taxon>Embryophyta</taxon>
        <taxon>Tracheophyta</taxon>
        <taxon>Spermatophyta</taxon>
        <taxon>Magnoliopsida</taxon>
        <taxon>eudicotyledons</taxon>
        <taxon>Gunneridae</taxon>
        <taxon>Pentapetalae</taxon>
        <taxon>asterids</taxon>
        <taxon>lamiids</taxon>
        <taxon>Solanales</taxon>
        <taxon>Solanaceae</taxon>
        <taxon>Solanoideae</taxon>
        <taxon>Solaneae</taxon>
        <taxon>Solanum</taxon>
    </lineage>
</organism>
<dbReference type="EMBL" id="GEDG01028057">
    <property type="protein sequence ID" value="JAP13427.1"/>
    <property type="molecule type" value="Transcribed_RNA"/>
</dbReference>
<proteinExistence type="predicted"/>
<reference evidence="1" key="1">
    <citation type="submission" date="2015-12" db="EMBL/GenBank/DDBJ databases">
        <title>Gene expression during late stages of embryo sac development: a critical building block for successful pollen-pistil interactions.</title>
        <authorList>
            <person name="Liu Y."/>
            <person name="Joly V."/>
            <person name="Sabar M."/>
            <person name="Matton D.P."/>
        </authorList>
    </citation>
    <scope>NUCLEOTIDE SEQUENCE</scope>
</reference>
<dbReference type="AlphaFoldDB" id="A0A0V0GZR4"/>
<accession>A0A0V0GZR4</accession>
<protein>
    <submittedName>
        <fullName evidence="1">Putative ovule protein</fullName>
    </submittedName>
</protein>
<name>A0A0V0GZR4_SOLCH</name>